<organism evidence="9 10">
    <name type="scientific">Bursaphelenchus okinawaensis</name>
    <dbReference type="NCBI Taxonomy" id="465554"/>
    <lineage>
        <taxon>Eukaryota</taxon>
        <taxon>Metazoa</taxon>
        <taxon>Ecdysozoa</taxon>
        <taxon>Nematoda</taxon>
        <taxon>Chromadorea</taxon>
        <taxon>Rhabditida</taxon>
        <taxon>Tylenchina</taxon>
        <taxon>Tylenchomorpha</taxon>
        <taxon>Aphelenchoidea</taxon>
        <taxon>Aphelenchoididae</taxon>
        <taxon>Bursaphelenchus</taxon>
    </lineage>
</organism>
<evidence type="ECO:0000256" key="7">
    <source>
        <dbReference type="PROSITE-ProRule" id="PRU00042"/>
    </source>
</evidence>
<dbReference type="PROSITE" id="PS50157">
    <property type="entry name" value="ZINC_FINGER_C2H2_2"/>
    <property type="match status" value="6"/>
</dbReference>
<evidence type="ECO:0000256" key="1">
    <source>
        <dbReference type="ARBA" id="ARBA00004123"/>
    </source>
</evidence>
<dbReference type="InterPro" id="IPR013087">
    <property type="entry name" value="Znf_C2H2_type"/>
</dbReference>
<feature type="domain" description="C2H2-type" evidence="8">
    <location>
        <begin position="359"/>
        <end position="389"/>
    </location>
</feature>
<dbReference type="Proteomes" id="UP000783686">
    <property type="component" value="Unassembled WGS sequence"/>
</dbReference>
<feature type="domain" description="C2H2-type" evidence="8">
    <location>
        <begin position="116"/>
        <end position="139"/>
    </location>
</feature>
<comment type="caution">
    <text evidence="9">The sequence shown here is derived from an EMBL/GenBank/DDBJ whole genome shotgun (WGS) entry which is preliminary data.</text>
</comment>
<dbReference type="PROSITE" id="PS00028">
    <property type="entry name" value="ZINC_FINGER_C2H2_1"/>
    <property type="match status" value="6"/>
</dbReference>
<keyword evidence="3" id="KW-0677">Repeat</keyword>
<evidence type="ECO:0000256" key="6">
    <source>
        <dbReference type="ARBA" id="ARBA00023242"/>
    </source>
</evidence>
<dbReference type="GO" id="GO:0005634">
    <property type="term" value="C:nucleus"/>
    <property type="evidence" value="ECO:0007669"/>
    <property type="project" value="UniProtKB-SubCell"/>
</dbReference>
<dbReference type="InterPro" id="IPR036236">
    <property type="entry name" value="Znf_C2H2_sf"/>
</dbReference>
<evidence type="ECO:0000256" key="5">
    <source>
        <dbReference type="ARBA" id="ARBA00022833"/>
    </source>
</evidence>
<feature type="domain" description="C2H2-type" evidence="8">
    <location>
        <begin position="88"/>
        <end position="115"/>
    </location>
</feature>
<keyword evidence="2" id="KW-0479">Metal-binding</keyword>
<dbReference type="OrthoDB" id="3437960at2759"/>
<evidence type="ECO:0000256" key="4">
    <source>
        <dbReference type="ARBA" id="ARBA00022771"/>
    </source>
</evidence>
<evidence type="ECO:0000256" key="2">
    <source>
        <dbReference type="ARBA" id="ARBA00022723"/>
    </source>
</evidence>
<gene>
    <name evidence="9" type="ORF">BOKJ2_LOCUS1546</name>
</gene>
<dbReference type="Pfam" id="PF00096">
    <property type="entry name" value="zf-C2H2"/>
    <property type="match status" value="3"/>
</dbReference>
<keyword evidence="6" id="KW-0539">Nucleus</keyword>
<sequence>MPLIPVGPGTSGTSVTKVSGDYSFHDHVKHRPNDTNKQYLDDICVPKNIFTSSGKCVTNYMCKACGREFLHPSKLKEHYRTHSGERPFKCDFCDSSYAQKNALTTHLRTHTNSRPYSCRFCTSKFDTSSHRTRHEKSVHYDLFTSAGENGVYDTPPVLSPQQSDGGEEYEEINVISDKADEPGCSRQLPEDGDGIKMRVRTMEGNLNAVDEYQEVVFANELPPAIGRRRRADEYKQVVVDSRIYDMAAPRIKNVRKPTTPIRPKRQLAEGVRDQTIDMIVNAVAKGVDPQNVFSRAKRPATVKECEYCGKKLKYPSRIIEHMRTHTKEKPFICPICQTGFAQQTTLRMHLRRHMDTRLFVCPMENCGANFINGALLNLHVKETHQHKRRFCCLNGCGKVFRSNSARSKHELEDCEMVQRVMEEHHTIDQDETLNYDQNSLIQDQQQYSEDDPGIVQVEDNTDNQTEYIIEEWKEDEHGNVIYEDDPQYEDNYYYEEVTGGQLGDGFDYPEELDVETDFEPDVEH</sequence>
<feature type="domain" description="C2H2-type" evidence="8">
    <location>
        <begin position="331"/>
        <end position="358"/>
    </location>
</feature>
<keyword evidence="5" id="KW-0862">Zinc</keyword>
<evidence type="ECO:0000256" key="3">
    <source>
        <dbReference type="ARBA" id="ARBA00022737"/>
    </source>
</evidence>
<dbReference type="EMBL" id="CAJFCW020000001">
    <property type="protein sequence ID" value="CAG9083421.1"/>
    <property type="molecule type" value="Genomic_DNA"/>
</dbReference>
<dbReference type="FunFam" id="3.30.160.60:FF:002343">
    <property type="entry name" value="Zinc finger protein 33A"/>
    <property type="match status" value="1"/>
</dbReference>
<keyword evidence="10" id="KW-1185">Reference proteome</keyword>
<proteinExistence type="predicted"/>
<dbReference type="Gene3D" id="3.30.160.60">
    <property type="entry name" value="Classic Zinc Finger"/>
    <property type="match status" value="6"/>
</dbReference>
<evidence type="ECO:0000313" key="10">
    <source>
        <dbReference type="Proteomes" id="UP000614601"/>
    </source>
</evidence>
<evidence type="ECO:0000259" key="8">
    <source>
        <dbReference type="PROSITE" id="PS50157"/>
    </source>
</evidence>
<dbReference type="Proteomes" id="UP000614601">
    <property type="component" value="Unassembled WGS sequence"/>
</dbReference>
<dbReference type="SMART" id="SM00355">
    <property type="entry name" value="ZnF_C2H2"/>
    <property type="match status" value="7"/>
</dbReference>
<dbReference type="GO" id="GO:0000981">
    <property type="term" value="F:DNA-binding transcription factor activity, RNA polymerase II-specific"/>
    <property type="evidence" value="ECO:0007669"/>
    <property type="project" value="TreeGrafter"/>
</dbReference>
<protein>
    <recommendedName>
        <fullName evidence="8">C2H2-type domain-containing protein</fullName>
    </recommendedName>
</protein>
<dbReference type="GO" id="GO:0008270">
    <property type="term" value="F:zinc ion binding"/>
    <property type="evidence" value="ECO:0007669"/>
    <property type="project" value="UniProtKB-KW"/>
</dbReference>
<comment type="subcellular location">
    <subcellularLocation>
        <location evidence="1">Nucleus</location>
    </subcellularLocation>
</comment>
<feature type="domain" description="C2H2-type" evidence="8">
    <location>
        <begin position="60"/>
        <end position="87"/>
    </location>
</feature>
<accession>A0A811JUQ2</accession>
<dbReference type="PANTHER" id="PTHR24394">
    <property type="entry name" value="ZINC FINGER PROTEIN"/>
    <property type="match status" value="1"/>
</dbReference>
<dbReference type="FunFam" id="3.30.160.60:FF:001049">
    <property type="entry name" value="zinc finger protein 319"/>
    <property type="match status" value="1"/>
</dbReference>
<dbReference type="SUPFAM" id="SSF57667">
    <property type="entry name" value="beta-beta-alpha zinc fingers"/>
    <property type="match status" value="4"/>
</dbReference>
<name>A0A811JUQ2_9BILA</name>
<reference evidence="9" key="1">
    <citation type="submission" date="2020-09" db="EMBL/GenBank/DDBJ databases">
        <authorList>
            <person name="Kikuchi T."/>
        </authorList>
    </citation>
    <scope>NUCLEOTIDE SEQUENCE</scope>
    <source>
        <strain evidence="9">SH1</strain>
    </source>
</reference>
<dbReference type="PANTHER" id="PTHR24394:SF44">
    <property type="entry name" value="ZINC FINGER PROTEIN 271-LIKE"/>
    <property type="match status" value="1"/>
</dbReference>
<keyword evidence="4 7" id="KW-0863">Zinc-finger</keyword>
<feature type="domain" description="C2H2-type" evidence="8">
    <location>
        <begin position="303"/>
        <end position="330"/>
    </location>
</feature>
<dbReference type="AlphaFoldDB" id="A0A811JUQ2"/>
<dbReference type="EMBL" id="CAJFDH010000001">
    <property type="protein sequence ID" value="CAD5206862.1"/>
    <property type="molecule type" value="Genomic_DNA"/>
</dbReference>
<evidence type="ECO:0000313" key="9">
    <source>
        <dbReference type="EMBL" id="CAD5206862.1"/>
    </source>
</evidence>